<gene>
    <name evidence="2" type="ORF">NDU88_006695</name>
</gene>
<keyword evidence="3" id="KW-1185">Reference proteome</keyword>
<dbReference type="EMBL" id="JANPWB010000003">
    <property type="protein sequence ID" value="KAJ1202900.1"/>
    <property type="molecule type" value="Genomic_DNA"/>
</dbReference>
<name>A0AAV7VQF6_PLEWA</name>
<evidence type="ECO:0000313" key="2">
    <source>
        <dbReference type="EMBL" id="KAJ1202900.1"/>
    </source>
</evidence>
<comment type="caution">
    <text evidence="2">The sequence shown here is derived from an EMBL/GenBank/DDBJ whole genome shotgun (WGS) entry which is preliminary data.</text>
</comment>
<feature type="region of interest" description="Disordered" evidence="1">
    <location>
        <begin position="1"/>
        <end position="20"/>
    </location>
</feature>
<proteinExistence type="predicted"/>
<evidence type="ECO:0000256" key="1">
    <source>
        <dbReference type="SAM" id="MobiDB-lite"/>
    </source>
</evidence>
<accession>A0AAV7VQF6</accession>
<protein>
    <submittedName>
        <fullName evidence="2">Uncharacterized protein</fullName>
    </submittedName>
</protein>
<sequence length="113" mass="12573">MSKGTRVNQVSGPKKGVAGTKYEDHTWAVRPEWSAQRAAHTAQALWFTATWRTLGGGTYLGTWHTTLADRQERRSAWRNGGEHAEEFATTSSLVWSRPDADKARSAHGSCMQK</sequence>
<feature type="compositionally biased region" description="Polar residues" evidence="1">
    <location>
        <begin position="1"/>
        <end position="11"/>
    </location>
</feature>
<dbReference type="AlphaFoldDB" id="A0AAV7VQF6"/>
<evidence type="ECO:0000313" key="3">
    <source>
        <dbReference type="Proteomes" id="UP001066276"/>
    </source>
</evidence>
<organism evidence="2 3">
    <name type="scientific">Pleurodeles waltl</name>
    <name type="common">Iberian ribbed newt</name>
    <dbReference type="NCBI Taxonomy" id="8319"/>
    <lineage>
        <taxon>Eukaryota</taxon>
        <taxon>Metazoa</taxon>
        <taxon>Chordata</taxon>
        <taxon>Craniata</taxon>
        <taxon>Vertebrata</taxon>
        <taxon>Euteleostomi</taxon>
        <taxon>Amphibia</taxon>
        <taxon>Batrachia</taxon>
        <taxon>Caudata</taxon>
        <taxon>Salamandroidea</taxon>
        <taxon>Salamandridae</taxon>
        <taxon>Pleurodelinae</taxon>
        <taxon>Pleurodeles</taxon>
    </lineage>
</organism>
<dbReference type="Proteomes" id="UP001066276">
    <property type="component" value="Chromosome 2_1"/>
</dbReference>
<reference evidence="2" key="1">
    <citation type="journal article" date="2022" name="bioRxiv">
        <title>Sequencing and chromosome-scale assembly of the giantPleurodeles waltlgenome.</title>
        <authorList>
            <person name="Brown T."/>
            <person name="Elewa A."/>
            <person name="Iarovenko S."/>
            <person name="Subramanian E."/>
            <person name="Araus A.J."/>
            <person name="Petzold A."/>
            <person name="Susuki M."/>
            <person name="Suzuki K.-i.T."/>
            <person name="Hayashi T."/>
            <person name="Toyoda A."/>
            <person name="Oliveira C."/>
            <person name="Osipova E."/>
            <person name="Leigh N.D."/>
            <person name="Simon A."/>
            <person name="Yun M.H."/>
        </authorList>
    </citation>
    <scope>NUCLEOTIDE SEQUENCE</scope>
    <source>
        <strain evidence="2">20211129_DDA</strain>
        <tissue evidence="2">Liver</tissue>
    </source>
</reference>
<feature type="region of interest" description="Disordered" evidence="1">
    <location>
        <begin position="88"/>
        <end position="113"/>
    </location>
</feature>